<dbReference type="PANTHER" id="PTHR35870">
    <property type="entry name" value="PROTEIN, PUTATIVE (AFU_ORTHOLOGUE AFUA_5G03330)-RELATED"/>
    <property type="match status" value="1"/>
</dbReference>
<reference evidence="2" key="1">
    <citation type="submission" date="2022-07" db="EMBL/GenBank/DDBJ databases">
        <title>Genome Sequence of Physisporinus lineatus.</title>
        <authorList>
            <person name="Buettner E."/>
        </authorList>
    </citation>
    <scope>NUCLEOTIDE SEQUENCE</scope>
    <source>
        <strain evidence="2">VT162</strain>
    </source>
</reference>
<sequence length="461" mass="50714">MGADRKLLETAYQTHVVYQRPAFESPGPIDDGNWKDHLADEKYFQAYVKFFSDKFLAEGPSKTFETGSNLLEKYILSKDANVIPGKGKDAPNMLSRFYGGFVHPWIHTGYGAEFNSSGMWAEGLAEACVHGTDAVNLFLPALFDGQTSSGGITSVISRVASLGLSSSQPKKSSPHALEILARILKDPDFSPKSLGLSSDNIVGAVEKVATACEAKLLKFFGEWAISPDREDLLKKTEEVIWMNAVIYTIGGWSGRNKGEDEKKEFNADFFLMHLVTSSLFVPSLISHLSHQSAVLLLRTYFLVSLVLYVSRGRPAIPIEEFYKSTTATPSQPGPQPTPSEKTYVDESALELGDDPGKAAWKGVANHLTPNPWLPIVQTTLLHPNEHLCKTQRSLLHFANLFGETAPGHFESLGTEGGLEGAKFLDGTLFVRAAGLTANRLGWMREGQAERGWDRDGFYYDD</sequence>
<proteinExistence type="predicted"/>
<evidence type="ECO:0000256" key="1">
    <source>
        <dbReference type="ARBA" id="ARBA00023002"/>
    </source>
</evidence>
<evidence type="ECO:0008006" key="4">
    <source>
        <dbReference type="Google" id="ProtNLM"/>
    </source>
</evidence>
<comment type="caution">
    <text evidence="2">The sequence shown here is derived from an EMBL/GenBank/DDBJ whole genome shotgun (WGS) entry which is preliminary data.</text>
</comment>
<name>A0AAD5VDD0_9APHY</name>
<evidence type="ECO:0000313" key="2">
    <source>
        <dbReference type="EMBL" id="KAJ3489161.1"/>
    </source>
</evidence>
<dbReference type="Proteomes" id="UP001212997">
    <property type="component" value="Unassembled WGS sequence"/>
</dbReference>
<protein>
    <recommendedName>
        <fullName evidence="4">Oxidoreductase AflY</fullName>
    </recommendedName>
</protein>
<gene>
    <name evidence="2" type="ORF">NLI96_g2303</name>
</gene>
<keyword evidence="1" id="KW-0560">Oxidoreductase</keyword>
<evidence type="ECO:0000313" key="3">
    <source>
        <dbReference type="Proteomes" id="UP001212997"/>
    </source>
</evidence>
<dbReference type="InterPro" id="IPR025337">
    <property type="entry name" value="Questin_oxidase-like"/>
</dbReference>
<keyword evidence="3" id="KW-1185">Reference proteome</keyword>
<dbReference type="EMBL" id="JANAWD010000051">
    <property type="protein sequence ID" value="KAJ3489161.1"/>
    <property type="molecule type" value="Genomic_DNA"/>
</dbReference>
<dbReference type="Pfam" id="PF14027">
    <property type="entry name" value="Questin_oxidase"/>
    <property type="match status" value="1"/>
</dbReference>
<dbReference type="GO" id="GO:0016491">
    <property type="term" value="F:oxidoreductase activity"/>
    <property type="evidence" value="ECO:0007669"/>
    <property type="project" value="UniProtKB-KW"/>
</dbReference>
<organism evidence="2 3">
    <name type="scientific">Meripilus lineatus</name>
    <dbReference type="NCBI Taxonomy" id="2056292"/>
    <lineage>
        <taxon>Eukaryota</taxon>
        <taxon>Fungi</taxon>
        <taxon>Dikarya</taxon>
        <taxon>Basidiomycota</taxon>
        <taxon>Agaricomycotina</taxon>
        <taxon>Agaricomycetes</taxon>
        <taxon>Polyporales</taxon>
        <taxon>Meripilaceae</taxon>
        <taxon>Meripilus</taxon>
    </lineage>
</organism>
<dbReference type="PANTHER" id="PTHR35870:SF1">
    <property type="entry name" value="PROTEIN, PUTATIVE (AFU_ORTHOLOGUE AFUA_5G03330)-RELATED"/>
    <property type="match status" value="1"/>
</dbReference>
<accession>A0AAD5VDD0</accession>
<dbReference type="AlphaFoldDB" id="A0AAD5VDD0"/>